<name>A0ACB8BH28_9AGAM</name>
<sequence>MGTHHKSPTLVLSSGEKLSEYLASRPHLVGDRVVKRFSLTDGQIPFLFKVLSFRKALPMQIHPDKMTAERLHAEQPDVYADANHKPEMALALSPFSAMCGFLPVVQIASYLQAVPEFSALVPKVIADQLISIVSSSRSEVREKGALRDLFSAFLTADVKDVKVQLDRLVQRYRAGNYSEEEEKVKDLVLKLSEMYPGDNGVFCAFLLNYLELQPGQAICVVAGEPHAYVMGDIIECMATSDNVIEAGFTSGVKDISNFVSGLQYNLSSGRTRIFKPTPLTRPGSFGGGTLVYDPPIDELAVMQVVVGKGKSEKHPGLRGPSIAIVLDGHGSVEWAAGDRSMEGRMDMELGRGDTIFIGQGVEVNFSASVSDLRVYRAYVEAE</sequence>
<dbReference type="EMBL" id="MU266441">
    <property type="protein sequence ID" value="KAH7923843.1"/>
    <property type="molecule type" value="Genomic_DNA"/>
</dbReference>
<gene>
    <name evidence="1" type="ORF">BV22DRAFT_1035901</name>
</gene>
<dbReference type="Proteomes" id="UP000790709">
    <property type="component" value="Unassembled WGS sequence"/>
</dbReference>
<proteinExistence type="predicted"/>
<accession>A0ACB8BH28</accession>
<evidence type="ECO:0000313" key="2">
    <source>
        <dbReference type="Proteomes" id="UP000790709"/>
    </source>
</evidence>
<keyword evidence="1" id="KW-0413">Isomerase</keyword>
<keyword evidence="2" id="KW-1185">Reference proteome</keyword>
<organism evidence="1 2">
    <name type="scientific">Leucogyrophana mollusca</name>
    <dbReference type="NCBI Taxonomy" id="85980"/>
    <lineage>
        <taxon>Eukaryota</taxon>
        <taxon>Fungi</taxon>
        <taxon>Dikarya</taxon>
        <taxon>Basidiomycota</taxon>
        <taxon>Agaricomycotina</taxon>
        <taxon>Agaricomycetes</taxon>
        <taxon>Agaricomycetidae</taxon>
        <taxon>Boletales</taxon>
        <taxon>Boletales incertae sedis</taxon>
        <taxon>Leucogyrophana</taxon>
    </lineage>
</organism>
<comment type="caution">
    <text evidence="1">The sequence shown here is derived from an EMBL/GenBank/DDBJ whole genome shotgun (WGS) entry which is preliminary data.</text>
</comment>
<reference evidence="1" key="1">
    <citation type="journal article" date="2021" name="New Phytol.">
        <title>Evolutionary innovations through gain and loss of genes in the ectomycorrhizal Boletales.</title>
        <authorList>
            <person name="Wu G."/>
            <person name="Miyauchi S."/>
            <person name="Morin E."/>
            <person name="Kuo A."/>
            <person name="Drula E."/>
            <person name="Varga T."/>
            <person name="Kohler A."/>
            <person name="Feng B."/>
            <person name="Cao Y."/>
            <person name="Lipzen A."/>
            <person name="Daum C."/>
            <person name="Hundley H."/>
            <person name="Pangilinan J."/>
            <person name="Johnson J."/>
            <person name="Barry K."/>
            <person name="LaButti K."/>
            <person name="Ng V."/>
            <person name="Ahrendt S."/>
            <person name="Min B."/>
            <person name="Choi I.G."/>
            <person name="Park H."/>
            <person name="Plett J.M."/>
            <person name="Magnuson J."/>
            <person name="Spatafora J.W."/>
            <person name="Nagy L.G."/>
            <person name="Henrissat B."/>
            <person name="Grigoriev I.V."/>
            <person name="Yang Z.L."/>
            <person name="Xu J."/>
            <person name="Martin F.M."/>
        </authorList>
    </citation>
    <scope>NUCLEOTIDE SEQUENCE</scope>
    <source>
        <strain evidence="1">KUC20120723A-06</strain>
    </source>
</reference>
<evidence type="ECO:0000313" key="1">
    <source>
        <dbReference type="EMBL" id="KAH7923843.1"/>
    </source>
</evidence>
<protein>
    <submittedName>
        <fullName evidence="1">Mannose-6-phosphate isomerase</fullName>
    </submittedName>
</protein>